<proteinExistence type="predicted"/>
<name>A0ABQ9TNH3_SAGOE</name>
<gene>
    <name evidence="2" type="ORF">P7K49_035754</name>
</gene>
<accession>A0ABQ9TNH3</accession>
<sequence>RQGQSKRPHESQATPPPLTPAPRAHQEVCGVPSIVIVKGHQYSDIFPQPLLLPEPLLTL</sequence>
<feature type="non-terminal residue" evidence="2">
    <location>
        <position position="59"/>
    </location>
</feature>
<comment type="caution">
    <text evidence="2">The sequence shown here is derived from an EMBL/GenBank/DDBJ whole genome shotgun (WGS) entry which is preliminary data.</text>
</comment>
<protein>
    <submittedName>
        <fullName evidence="2">Uncharacterized protein</fullName>
    </submittedName>
</protein>
<dbReference type="EMBL" id="JASSZA010000020">
    <property type="protein sequence ID" value="KAK2086329.1"/>
    <property type="molecule type" value="Genomic_DNA"/>
</dbReference>
<dbReference type="Proteomes" id="UP001266305">
    <property type="component" value="Unassembled WGS sequence"/>
</dbReference>
<evidence type="ECO:0000313" key="2">
    <source>
        <dbReference type="EMBL" id="KAK2086329.1"/>
    </source>
</evidence>
<evidence type="ECO:0000256" key="1">
    <source>
        <dbReference type="SAM" id="MobiDB-lite"/>
    </source>
</evidence>
<feature type="non-terminal residue" evidence="2">
    <location>
        <position position="1"/>
    </location>
</feature>
<organism evidence="2 3">
    <name type="scientific">Saguinus oedipus</name>
    <name type="common">Cotton-top tamarin</name>
    <name type="synonym">Oedipomidas oedipus</name>
    <dbReference type="NCBI Taxonomy" id="9490"/>
    <lineage>
        <taxon>Eukaryota</taxon>
        <taxon>Metazoa</taxon>
        <taxon>Chordata</taxon>
        <taxon>Craniata</taxon>
        <taxon>Vertebrata</taxon>
        <taxon>Euteleostomi</taxon>
        <taxon>Mammalia</taxon>
        <taxon>Eutheria</taxon>
        <taxon>Euarchontoglires</taxon>
        <taxon>Primates</taxon>
        <taxon>Haplorrhini</taxon>
        <taxon>Platyrrhini</taxon>
        <taxon>Cebidae</taxon>
        <taxon>Callitrichinae</taxon>
        <taxon>Saguinus</taxon>
    </lineage>
</organism>
<reference evidence="2 3" key="1">
    <citation type="submission" date="2023-05" db="EMBL/GenBank/DDBJ databases">
        <title>B98-5 Cell Line De Novo Hybrid Assembly: An Optical Mapping Approach.</title>
        <authorList>
            <person name="Kananen K."/>
            <person name="Auerbach J.A."/>
            <person name="Kautto E."/>
            <person name="Blachly J.S."/>
        </authorList>
    </citation>
    <scope>NUCLEOTIDE SEQUENCE [LARGE SCALE GENOMIC DNA]</scope>
    <source>
        <strain evidence="2">B95-8</strain>
        <tissue evidence="2">Cell line</tissue>
    </source>
</reference>
<evidence type="ECO:0000313" key="3">
    <source>
        <dbReference type="Proteomes" id="UP001266305"/>
    </source>
</evidence>
<keyword evidence="3" id="KW-1185">Reference proteome</keyword>
<feature type="region of interest" description="Disordered" evidence="1">
    <location>
        <begin position="1"/>
        <end position="25"/>
    </location>
</feature>